<proteinExistence type="predicted"/>
<keyword evidence="3" id="KW-1185">Reference proteome</keyword>
<gene>
    <name evidence="2" type="ORF">AAP_02880</name>
</gene>
<keyword evidence="2" id="KW-0456">Lyase</keyword>
<feature type="chain" id="PRO_5007894982" evidence="1">
    <location>
        <begin position="20"/>
        <end position="480"/>
    </location>
</feature>
<dbReference type="VEuPathDB" id="FungiDB:AAP_02880"/>
<dbReference type="OrthoDB" id="3432466at2759"/>
<keyword evidence="1" id="KW-0732">Signal</keyword>
<evidence type="ECO:0000313" key="3">
    <source>
        <dbReference type="Proteomes" id="UP000242877"/>
    </source>
</evidence>
<evidence type="ECO:0000313" key="2">
    <source>
        <dbReference type="EMBL" id="KZZ92225.1"/>
    </source>
</evidence>
<dbReference type="InterPro" id="IPR006626">
    <property type="entry name" value="PbH1"/>
</dbReference>
<reference evidence="2 3" key="1">
    <citation type="journal article" date="2016" name="Genome Biol. Evol.">
        <title>Divergent and convergent evolution of fungal pathogenicity.</title>
        <authorList>
            <person name="Shang Y."/>
            <person name="Xiao G."/>
            <person name="Zheng P."/>
            <person name="Cen K."/>
            <person name="Zhan S."/>
            <person name="Wang C."/>
        </authorList>
    </citation>
    <scope>NUCLEOTIDE SEQUENCE [LARGE SCALE GENOMIC DNA]</scope>
    <source>
        <strain evidence="2 3">ARSEF 7405</strain>
    </source>
</reference>
<dbReference type="Proteomes" id="UP000242877">
    <property type="component" value="Unassembled WGS sequence"/>
</dbReference>
<comment type="caution">
    <text evidence="2">The sequence shown here is derived from an EMBL/GenBank/DDBJ whole genome shotgun (WGS) entry which is preliminary data.</text>
</comment>
<dbReference type="SMART" id="SM00710">
    <property type="entry name" value="PbH1"/>
    <property type="match status" value="5"/>
</dbReference>
<name>A0A167Z680_9EURO</name>
<dbReference type="AlphaFoldDB" id="A0A167Z680"/>
<dbReference type="SUPFAM" id="SSF51126">
    <property type="entry name" value="Pectin lyase-like"/>
    <property type="match status" value="1"/>
</dbReference>
<dbReference type="Gene3D" id="2.160.20.10">
    <property type="entry name" value="Single-stranded right-handed beta-helix, Pectin lyase-like"/>
    <property type="match status" value="1"/>
</dbReference>
<organism evidence="2 3">
    <name type="scientific">Ascosphaera apis ARSEF 7405</name>
    <dbReference type="NCBI Taxonomy" id="392613"/>
    <lineage>
        <taxon>Eukaryota</taxon>
        <taxon>Fungi</taxon>
        <taxon>Dikarya</taxon>
        <taxon>Ascomycota</taxon>
        <taxon>Pezizomycotina</taxon>
        <taxon>Eurotiomycetes</taxon>
        <taxon>Eurotiomycetidae</taxon>
        <taxon>Onygenales</taxon>
        <taxon>Ascosphaeraceae</taxon>
        <taxon>Ascosphaera</taxon>
    </lineage>
</organism>
<dbReference type="InterPro" id="IPR011050">
    <property type="entry name" value="Pectin_lyase_fold/virulence"/>
</dbReference>
<accession>A0A167Z680</accession>
<protein>
    <submittedName>
        <fullName evidence="2">Pectin lyase fold/virulence factor</fullName>
    </submittedName>
</protein>
<feature type="signal peptide" evidence="1">
    <location>
        <begin position="1"/>
        <end position="19"/>
    </location>
</feature>
<dbReference type="EMBL" id="AZGZ01000011">
    <property type="protein sequence ID" value="KZZ92225.1"/>
    <property type="molecule type" value="Genomic_DNA"/>
</dbReference>
<sequence>MSPLNIRTALLGLAAVASAKDYYLDCTASSGGDGSKSSPYSTIHDVNHKTFSAGDTINVKSGTTCEGSLSPNGSGSKDQPIKLTSYGDSSDLPIINGTGNLYGVHFRNQDYWEVSKIAIVNPAEKESTKVGLNFVADDSKTHYGIYVHDVEVYDVAGATNKASQASAFSASSCIGVQGTSGSSRYDDVQIYDNYVHDCGGGGIKVRVGQMKNRGKNTHVYNNTVMKVGGDGIIVSYSEGPLIDYNIAGDLGKGKYPYTGGNFAGIWVMGTKDSVMSHNVVYGSVKSVSDSQAFDCDWGNEGSCIVEYNYSHDNAGGSWRNCDGCGTSTGPNEIVRYNIFQNDCAVASNGDKANLRFYNNVIYCPDKDFDFIVPKRTNFTNNIFVGTAKSKLPTGNSISWAKNIFQTVDAPEDDAGKKVSDAGLVNPGHGTDKLDSVDGYKLKDSSPAVDFGEIVASNGGHDFWGNSLPGNSAPNAGAYQN</sequence>
<dbReference type="GO" id="GO:0016829">
    <property type="term" value="F:lyase activity"/>
    <property type="evidence" value="ECO:0007669"/>
    <property type="project" value="UniProtKB-KW"/>
</dbReference>
<evidence type="ECO:0000256" key="1">
    <source>
        <dbReference type="SAM" id="SignalP"/>
    </source>
</evidence>
<dbReference type="InterPro" id="IPR012334">
    <property type="entry name" value="Pectin_lyas_fold"/>
</dbReference>